<dbReference type="NCBIfam" id="NF033632">
    <property type="entry name" value="SLATT_4"/>
    <property type="match status" value="1"/>
</dbReference>
<keyword evidence="4" id="KW-1185">Reference proteome</keyword>
<dbReference type="RefSeq" id="WP_171438722.1">
    <property type="nucleotide sequence ID" value="NZ_JABFJV010000450.1"/>
</dbReference>
<keyword evidence="2" id="KW-1133">Transmembrane helix</keyword>
<feature type="transmembrane region" description="Helical" evidence="2">
    <location>
        <begin position="91"/>
        <end position="112"/>
    </location>
</feature>
<evidence type="ECO:0000313" key="3">
    <source>
        <dbReference type="EMBL" id="NOK39314.1"/>
    </source>
</evidence>
<comment type="caution">
    <text evidence="3">The sequence shown here is derived from an EMBL/GenBank/DDBJ whole genome shotgun (WGS) entry which is preliminary data.</text>
</comment>
<protein>
    <submittedName>
        <fullName evidence="3">SLATT domain-containing protein</fullName>
    </submittedName>
</protein>
<evidence type="ECO:0000313" key="4">
    <source>
        <dbReference type="Proteomes" id="UP000563426"/>
    </source>
</evidence>
<name>A0A7Y4KUB4_9BACT</name>
<gene>
    <name evidence="3" type="ORF">HMI49_39680</name>
</gene>
<reference evidence="3 4" key="1">
    <citation type="submission" date="2020-05" db="EMBL/GenBank/DDBJ databases">
        <authorList>
            <person name="Whitworth D."/>
        </authorList>
    </citation>
    <scope>NUCLEOTIDE SEQUENCE [LARGE SCALE GENOMIC DNA]</scope>
    <source>
        <strain evidence="3 4">AB043B</strain>
    </source>
</reference>
<evidence type="ECO:0000256" key="2">
    <source>
        <dbReference type="SAM" id="Phobius"/>
    </source>
</evidence>
<feature type="transmembrane region" description="Helical" evidence="2">
    <location>
        <begin position="63"/>
        <end position="85"/>
    </location>
</feature>
<dbReference type="AlphaFoldDB" id="A0A7Y4KUB4"/>
<sequence length="208" mass="22649">MTDDTTDNIAGTTLPEAAPRKLSAGEKKLREPLVAECQRIRENAQHTATAHFRTSERLARHHVILGSVGVVIAALLAANGGAEVFGKGAPYAWITPVLSFTAAVTTALLTFLKISERQARHLTAAHSFKTLENQARRLSTMDAEYETYISLKRRVDALCERWDTLGEQGPPTVTRDFEWARMRIAEGVFKTEVDSKLAAGSAKGASGT</sequence>
<dbReference type="Proteomes" id="UP000563426">
    <property type="component" value="Unassembled WGS sequence"/>
</dbReference>
<evidence type="ECO:0000256" key="1">
    <source>
        <dbReference type="SAM" id="MobiDB-lite"/>
    </source>
</evidence>
<keyword evidence="2" id="KW-0812">Transmembrane</keyword>
<dbReference type="EMBL" id="JABFJV010000450">
    <property type="protein sequence ID" value="NOK39314.1"/>
    <property type="molecule type" value="Genomic_DNA"/>
</dbReference>
<proteinExistence type="predicted"/>
<feature type="region of interest" description="Disordered" evidence="1">
    <location>
        <begin position="1"/>
        <end position="22"/>
    </location>
</feature>
<keyword evidence="2" id="KW-0472">Membrane</keyword>
<accession>A0A7Y4KUB4</accession>
<organism evidence="3 4">
    <name type="scientific">Corallococcus exercitus</name>
    <dbReference type="NCBI Taxonomy" id="2316736"/>
    <lineage>
        <taxon>Bacteria</taxon>
        <taxon>Pseudomonadati</taxon>
        <taxon>Myxococcota</taxon>
        <taxon>Myxococcia</taxon>
        <taxon>Myxococcales</taxon>
        <taxon>Cystobacterineae</taxon>
        <taxon>Myxococcaceae</taxon>
        <taxon>Corallococcus</taxon>
    </lineage>
</organism>